<dbReference type="InterPro" id="IPR013783">
    <property type="entry name" value="Ig-like_fold"/>
</dbReference>
<sequence>MIVITIKKKYIYMCYMMFFTLVPAPESWPPAQLTADPPGSDVLLGEKVTLTCRVTGSEGWKYFWTRETNGAISDLLGSSGQDGETYILQPVMKTDQGLYQCMGQRGHYSFSNYHSLQVHGKLLKEKQSHCTKCIIT</sequence>
<dbReference type="PROSITE" id="PS50835">
    <property type="entry name" value="IG_LIKE"/>
    <property type="match status" value="1"/>
</dbReference>
<proteinExistence type="predicted"/>
<dbReference type="Proteomes" id="UP000261540">
    <property type="component" value="Unplaced"/>
</dbReference>
<protein>
    <recommendedName>
        <fullName evidence="1">Ig-like domain-containing protein</fullName>
    </recommendedName>
</protein>
<evidence type="ECO:0000313" key="3">
    <source>
        <dbReference type="Proteomes" id="UP000261540"/>
    </source>
</evidence>
<evidence type="ECO:0000313" key="2">
    <source>
        <dbReference type="Ensembl" id="ENSPKIP00000031423.1"/>
    </source>
</evidence>
<dbReference type="Gene3D" id="2.60.40.10">
    <property type="entry name" value="Immunoglobulins"/>
    <property type="match status" value="1"/>
</dbReference>
<feature type="domain" description="Ig-like" evidence="1">
    <location>
        <begin position="29"/>
        <end position="117"/>
    </location>
</feature>
<reference evidence="2" key="2">
    <citation type="submission" date="2025-09" db="UniProtKB">
        <authorList>
            <consortium name="Ensembl"/>
        </authorList>
    </citation>
    <scope>IDENTIFICATION</scope>
</reference>
<dbReference type="Ensembl" id="ENSPKIT00000012268.1">
    <property type="protein sequence ID" value="ENSPKIP00000031423.1"/>
    <property type="gene ID" value="ENSPKIG00000011918.1"/>
</dbReference>
<dbReference type="SUPFAM" id="SSF48726">
    <property type="entry name" value="Immunoglobulin"/>
    <property type="match status" value="1"/>
</dbReference>
<dbReference type="STRING" id="1676925.ENSPKIP00000031423"/>
<dbReference type="AlphaFoldDB" id="A0A3B3SM50"/>
<evidence type="ECO:0000259" key="1">
    <source>
        <dbReference type="PROSITE" id="PS50835"/>
    </source>
</evidence>
<dbReference type="InterPro" id="IPR036179">
    <property type="entry name" value="Ig-like_dom_sf"/>
</dbReference>
<dbReference type="InterPro" id="IPR007110">
    <property type="entry name" value="Ig-like_dom"/>
</dbReference>
<dbReference type="InterPro" id="IPR003598">
    <property type="entry name" value="Ig_sub2"/>
</dbReference>
<dbReference type="SMART" id="SM00408">
    <property type="entry name" value="IGc2"/>
    <property type="match status" value="1"/>
</dbReference>
<dbReference type="InterPro" id="IPR003599">
    <property type="entry name" value="Ig_sub"/>
</dbReference>
<dbReference type="SMART" id="SM00409">
    <property type="entry name" value="IG"/>
    <property type="match status" value="1"/>
</dbReference>
<organism evidence="2 3">
    <name type="scientific">Paramormyrops kingsleyae</name>
    <dbReference type="NCBI Taxonomy" id="1676925"/>
    <lineage>
        <taxon>Eukaryota</taxon>
        <taxon>Metazoa</taxon>
        <taxon>Chordata</taxon>
        <taxon>Craniata</taxon>
        <taxon>Vertebrata</taxon>
        <taxon>Euteleostomi</taxon>
        <taxon>Actinopterygii</taxon>
        <taxon>Neopterygii</taxon>
        <taxon>Teleostei</taxon>
        <taxon>Osteoglossocephala</taxon>
        <taxon>Osteoglossomorpha</taxon>
        <taxon>Osteoglossiformes</taxon>
        <taxon>Mormyridae</taxon>
        <taxon>Paramormyrops</taxon>
    </lineage>
</organism>
<name>A0A3B3SM50_9TELE</name>
<dbReference type="Pfam" id="PF13927">
    <property type="entry name" value="Ig_3"/>
    <property type="match status" value="1"/>
</dbReference>
<keyword evidence="3" id="KW-1185">Reference proteome</keyword>
<accession>A0A3B3SM50</accession>
<reference evidence="2" key="1">
    <citation type="submission" date="2025-08" db="UniProtKB">
        <authorList>
            <consortium name="Ensembl"/>
        </authorList>
    </citation>
    <scope>IDENTIFICATION</scope>
</reference>